<keyword evidence="4 7" id="KW-0799">Topoisomerase</keyword>
<feature type="region of interest" description="Disordered" evidence="9">
    <location>
        <begin position="899"/>
        <end position="924"/>
    </location>
</feature>
<evidence type="ECO:0000256" key="7">
    <source>
        <dbReference type="PROSITE-ProRule" id="PRU01384"/>
    </source>
</evidence>
<evidence type="ECO:0000256" key="1">
    <source>
        <dbReference type="ARBA" id="ARBA00000185"/>
    </source>
</evidence>
<feature type="region of interest" description="Disordered" evidence="9">
    <location>
        <begin position="511"/>
        <end position="532"/>
    </location>
</feature>
<evidence type="ECO:0000256" key="8">
    <source>
        <dbReference type="SAM" id="Coils"/>
    </source>
</evidence>
<evidence type="ECO:0000256" key="4">
    <source>
        <dbReference type="ARBA" id="ARBA00023029"/>
    </source>
</evidence>
<dbReference type="Gene3D" id="3.30.1360.40">
    <property type="match status" value="1"/>
</dbReference>
<keyword evidence="8" id="KW-0175">Coiled coil</keyword>
<evidence type="ECO:0000259" key="10">
    <source>
        <dbReference type="PROSITE" id="PS52040"/>
    </source>
</evidence>
<accession>A0ABQ2M4K4</accession>
<evidence type="ECO:0000256" key="2">
    <source>
        <dbReference type="ARBA" id="ARBA00008263"/>
    </source>
</evidence>
<dbReference type="Gene3D" id="1.10.268.10">
    <property type="entry name" value="Topoisomerase, domain 3"/>
    <property type="match status" value="1"/>
</dbReference>
<dbReference type="EMBL" id="BMLQ01000006">
    <property type="protein sequence ID" value="GGO46806.1"/>
    <property type="molecule type" value="Genomic_DNA"/>
</dbReference>
<comment type="caution">
    <text evidence="11">The sequence shown here is derived from an EMBL/GenBank/DDBJ whole genome shotgun (WGS) entry which is preliminary data.</text>
</comment>
<dbReference type="InterPro" id="IPR013757">
    <property type="entry name" value="Topo_IIA_A_a_sf"/>
</dbReference>
<dbReference type="SMART" id="SM00434">
    <property type="entry name" value="TOP4c"/>
    <property type="match status" value="1"/>
</dbReference>
<gene>
    <name evidence="11" type="ORF">GCM10010977_22640</name>
</gene>
<dbReference type="RefSeq" id="WP_229672577.1">
    <property type="nucleotide sequence ID" value="NZ_BAAAOU010000009.1"/>
</dbReference>
<sequence>MARTPKKNSAPAAQAIPLEQENIVDIDVSSEMETSFLEYAYSVIYSRALPDARDGMKPVQRRILYMMSQMGLRPDKGHVKSARVVGEVMGKLHPHGDTAIYDAMVRLAQPFSQRLPLVDGHGNFGSLDDGPAAPRYTEARLAPAALAMTTSLDEDVVDFVPNYDNQFLQPAVLPAAFPNLLVNGASGIAVGMATNMAPHNLREVIAAARHLLAHPEATLADLMEHVPGPDLPSGGRIVGLDGVRDAYAAGRGSFKMRAKVAVEQVTARKTGLVVTELPYGVGPEKVIEKIKDAVNAKKLTGIADVLDLTDRKNGLKLVVELKSGFNPQGVLAQLYKTTPLEESFGINNVALVDGQPRTLGLQELLQVYVDHRLDVVRRRSAYRLGRKKDRLHLVEGLLLALVDIDEVIQIIRTSDDTAAARTRLMGVFDLTEIQANHILELRLRQLTKYSRLDLEAEQDELQKAIAELEAILASEQRLRDLVSGELADVAEEYGDDRRTVLLESENLAPVTAGGTGQLGATPASGAGASSRAALPGGGSDGLMVPDTPCWVVLSTAGQLARTSDDTPLATGGRRQRHDAYRSVVPATARGEIGALTSAGRIQRVQVVDIPALTESSPTPNLTAGVKVKDFLTLQRGESLVALVPLNTVLALGTRNGIVKRVNPEWPLNRDDFDAIALKGNDVVIGAGTARDEDQLVFITRKGQLLRYAASLVRPQGRTAGGMAGIKVAADDAVIAFSAVPADTVGEDAEEGHRAVVVTVATGEDTLPGTVPGSVKRTPLDEYPAKGRATGGVRAHRLLKGETLLSLAWAGAEPALGASAQGVARALPAEFGPRDGSGLAMDQLVEAVGAGASPVVSAPDAEAGAAAGGASAAAQPGGGADADSAEQALFGETLFGEAEGRRGLAEAPTDTDPFAAGDDAVITGD</sequence>
<dbReference type="InterPro" id="IPR035516">
    <property type="entry name" value="Gyrase/topoIV_suA_C"/>
</dbReference>
<feature type="domain" description="Topo IIA-type catalytic" evidence="10">
    <location>
        <begin position="49"/>
        <end position="515"/>
    </location>
</feature>
<evidence type="ECO:0000313" key="11">
    <source>
        <dbReference type="EMBL" id="GGO46806.1"/>
    </source>
</evidence>
<dbReference type="SUPFAM" id="SSF101904">
    <property type="entry name" value="GyrA/ParC C-terminal domain-like"/>
    <property type="match status" value="1"/>
</dbReference>
<dbReference type="NCBIfam" id="NF004044">
    <property type="entry name" value="PRK05561.1"/>
    <property type="match status" value="1"/>
</dbReference>
<dbReference type="Pfam" id="PF03989">
    <property type="entry name" value="DNA_gyraseA_C"/>
    <property type="match status" value="2"/>
</dbReference>
<organism evidence="11 12">
    <name type="scientific">Citricoccus zhacaiensis</name>
    <dbReference type="NCBI Taxonomy" id="489142"/>
    <lineage>
        <taxon>Bacteria</taxon>
        <taxon>Bacillati</taxon>
        <taxon>Actinomycetota</taxon>
        <taxon>Actinomycetes</taxon>
        <taxon>Micrococcales</taxon>
        <taxon>Micrococcaceae</taxon>
        <taxon>Citricoccus</taxon>
    </lineage>
</organism>
<proteinExistence type="inferred from homology"/>
<keyword evidence="6 7" id="KW-0413">Isomerase</keyword>
<evidence type="ECO:0000256" key="3">
    <source>
        <dbReference type="ARBA" id="ARBA00012895"/>
    </source>
</evidence>
<keyword evidence="12" id="KW-1185">Reference proteome</keyword>
<evidence type="ECO:0000313" key="12">
    <source>
        <dbReference type="Proteomes" id="UP000642509"/>
    </source>
</evidence>
<comment type="catalytic activity">
    <reaction evidence="1 7">
        <text>ATP-dependent breakage, passage and rejoining of double-stranded DNA.</text>
        <dbReference type="EC" id="5.6.2.2"/>
    </reaction>
</comment>
<dbReference type="SUPFAM" id="SSF56719">
    <property type="entry name" value="Type II DNA topoisomerase"/>
    <property type="match status" value="1"/>
</dbReference>
<keyword evidence="5 7" id="KW-0238">DNA-binding</keyword>
<dbReference type="InterPro" id="IPR013760">
    <property type="entry name" value="Topo_IIA-like_dom_sf"/>
</dbReference>
<evidence type="ECO:0000256" key="6">
    <source>
        <dbReference type="ARBA" id="ARBA00023235"/>
    </source>
</evidence>
<dbReference type="Proteomes" id="UP000642509">
    <property type="component" value="Unassembled WGS sequence"/>
</dbReference>
<dbReference type="Pfam" id="PF00521">
    <property type="entry name" value="DNA_topoisoIV"/>
    <property type="match status" value="1"/>
</dbReference>
<reference evidence="12" key="1">
    <citation type="journal article" date="2019" name="Int. J. Syst. Evol. Microbiol.">
        <title>The Global Catalogue of Microorganisms (GCM) 10K type strain sequencing project: providing services to taxonomists for standard genome sequencing and annotation.</title>
        <authorList>
            <consortium name="The Broad Institute Genomics Platform"/>
            <consortium name="The Broad Institute Genome Sequencing Center for Infectious Disease"/>
            <person name="Wu L."/>
            <person name="Ma J."/>
        </authorList>
    </citation>
    <scope>NUCLEOTIDE SEQUENCE [LARGE SCALE GENOMIC DNA]</scope>
    <source>
        <strain evidence="12">CGMCC 1.7064</strain>
    </source>
</reference>
<evidence type="ECO:0000256" key="9">
    <source>
        <dbReference type="SAM" id="MobiDB-lite"/>
    </source>
</evidence>
<dbReference type="PANTHER" id="PTHR43493">
    <property type="entry name" value="DNA GYRASE/TOPOISOMERASE SUBUNIT A"/>
    <property type="match status" value="1"/>
</dbReference>
<dbReference type="InterPro" id="IPR013758">
    <property type="entry name" value="Topo_IIA_A/C_ab"/>
</dbReference>
<dbReference type="InterPro" id="IPR002205">
    <property type="entry name" value="Topo_IIA_dom_A"/>
</dbReference>
<dbReference type="PROSITE" id="PS52040">
    <property type="entry name" value="TOPO_IIA"/>
    <property type="match status" value="1"/>
</dbReference>
<dbReference type="InterPro" id="IPR006691">
    <property type="entry name" value="GyrA/parC_rep"/>
</dbReference>
<feature type="compositionally biased region" description="Low complexity" evidence="9">
    <location>
        <begin position="518"/>
        <end position="532"/>
    </location>
</feature>
<dbReference type="EC" id="5.6.2.2" evidence="3"/>
<dbReference type="PANTHER" id="PTHR43493:SF5">
    <property type="entry name" value="DNA GYRASE SUBUNIT A, CHLOROPLASTIC_MITOCHONDRIAL"/>
    <property type="match status" value="1"/>
</dbReference>
<dbReference type="InterPro" id="IPR050220">
    <property type="entry name" value="Type_II_DNA_Topoisomerases"/>
</dbReference>
<comment type="similarity">
    <text evidence="2">Belongs to the type II topoisomerase GyrA/ParC subunit family.</text>
</comment>
<name>A0ABQ2M4K4_9MICC</name>
<dbReference type="Gene3D" id="3.90.199.10">
    <property type="entry name" value="Topoisomerase II, domain 5"/>
    <property type="match status" value="1"/>
</dbReference>
<evidence type="ECO:0000256" key="5">
    <source>
        <dbReference type="ARBA" id="ARBA00023125"/>
    </source>
</evidence>
<dbReference type="Gene3D" id="2.120.10.90">
    <property type="entry name" value="DNA gyrase/topoisomerase IV, subunit A, C-terminal"/>
    <property type="match status" value="1"/>
</dbReference>
<feature type="active site" description="O-(5'-phospho-DNA)-tyrosine intermediate" evidence="7">
    <location>
        <position position="136"/>
    </location>
</feature>
<protein>
    <recommendedName>
        <fullName evidence="3">DNA topoisomerase (ATP-hydrolyzing)</fullName>
        <ecNumber evidence="3">5.6.2.2</ecNumber>
    </recommendedName>
</protein>
<dbReference type="CDD" id="cd00187">
    <property type="entry name" value="TOP4c"/>
    <property type="match status" value="1"/>
</dbReference>
<feature type="coiled-coil region" evidence="8">
    <location>
        <begin position="451"/>
        <end position="478"/>
    </location>
</feature>